<dbReference type="GO" id="GO:0006487">
    <property type="term" value="P:protein N-linked glycosylation"/>
    <property type="evidence" value="ECO:0007669"/>
    <property type="project" value="TreeGrafter"/>
</dbReference>
<organism evidence="2 3">
    <name type="scientific">Triticum turgidum subsp. durum</name>
    <name type="common">Durum wheat</name>
    <name type="synonym">Triticum durum</name>
    <dbReference type="NCBI Taxonomy" id="4567"/>
    <lineage>
        <taxon>Eukaryota</taxon>
        <taxon>Viridiplantae</taxon>
        <taxon>Streptophyta</taxon>
        <taxon>Embryophyta</taxon>
        <taxon>Tracheophyta</taxon>
        <taxon>Spermatophyta</taxon>
        <taxon>Magnoliopsida</taxon>
        <taxon>Liliopsida</taxon>
        <taxon>Poales</taxon>
        <taxon>Poaceae</taxon>
        <taxon>BOP clade</taxon>
        <taxon>Pooideae</taxon>
        <taxon>Triticodae</taxon>
        <taxon>Triticeae</taxon>
        <taxon>Triticinae</taxon>
        <taxon>Triticum</taxon>
    </lineage>
</organism>
<sequence length="202" mass="23634">MTKLVPILTLVTIQKRLVLRWYENREAMKRELLRETLEAPHLQLVPHVGYVSLFPFMMGAIPPESWVLEKQLDLISNSSFLWTDYGLRSLSRTSSMYMKRNTEHDAPYWRGAIWINMNYMILSGLHHYAHEDGPYSVRAGELYDELRSNLIRNIVGNYQETGFFWENYDQKNKGKGKGARSFTGWTSLVVLIMAESYPSLHR</sequence>
<accession>A0A9R0RWS1</accession>
<protein>
    <recommendedName>
        <fullName evidence="1">Glycosyl hydrolase family 63 C-terminal domain-containing protein</fullName>
    </recommendedName>
</protein>
<feature type="domain" description="Glycosyl hydrolase family 63 C-terminal" evidence="1">
    <location>
        <begin position="15"/>
        <end position="195"/>
    </location>
</feature>
<dbReference type="InterPro" id="IPR004888">
    <property type="entry name" value="Glycoside_hydrolase_63"/>
</dbReference>
<dbReference type="PANTHER" id="PTHR10412:SF20">
    <property type="entry name" value="MANNOSYL-OLIGOSACCHARIDE GLUCOSIDASE GCS1"/>
    <property type="match status" value="1"/>
</dbReference>
<proteinExistence type="predicted"/>
<dbReference type="GO" id="GO:0009311">
    <property type="term" value="P:oligosaccharide metabolic process"/>
    <property type="evidence" value="ECO:0007669"/>
    <property type="project" value="InterPro"/>
</dbReference>
<name>A0A9R0RWS1_TRITD</name>
<dbReference type="PANTHER" id="PTHR10412">
    <property type="entry name" value="MANNOSYL-OLIGOSACCHARIDE GLUCOSIDASE"/>
    <property type="match status" value="1"/>
</dbReference>
<evidence type="ECO:0000313" key="3">
    <source>
        <dbReference type="Proteomes" id="UP000324705"/>
    </source>
</evidence>
<dbReference type="GO" id="GO:0004573">
    <property type="term" value="F:Glc3Man9GlcNAc2 oligosaccharide glucosidase activity"/>
    <property type="evidence" value="ECO:0007669"/>
    <property type="project" value="InterPro"/>
</dbReference>
<evidence type="ECO:0000313" key="2">
    <source>
        <dbReference type="EMBL" id="VAH67839.1"/>
    </source>
</evidence>
<dbReference type="SUPFAM" id="SSF48208">
    <property type="entry name" value="Six-hairpin glycosidases"/>
    <property type="match status" value="1"/>
</dbReference>
<dbReference type="GO" id="GO:0005789">
    <property type="term" value="C:endoplasmic reticulum membrane"/>
    <property type="evidence" value="ECO:0007669"/>
    <property type="project" value="TreeGrafter"/>
</dbReference>
<gene>
    <name evidence="2" type="ORF">TRITD_3Av1G245260</name>
</gene>
<dbReference type="Pfam" id="PF03200">
    <property type="entry name" value="Glyco_hydro_63"/>
    <property type="match status" value="1"/>
</dbReference>
<dbReference type="InterPro" id="IPR012341">
    <property type="entry name" value="6hp_glycosidase-like_sf"/>
</dbReference>
<dbReference type="Gramene" id="TRITD3Av1G245260.9">
    <property type="protein sequence ID" value="TRITD3Av1G245260.9"/>
    <property type="gene ID" value="TRITD3Av1G245260"/>
</dbReference>
<dbReference type="Gene3D" id="1.50.10.10">
    <property type="match status" value="1"/>
</dbReference>
<evidence type="ECO:0000259" key="1">
    <source>
        <dbReference type="Pfam" id="PF03200"/>
    </source>
</evidence>
<dbReference type="EMBL" id="LT934115">
    <property type="protein sequence ID" value="VAH67839.1"/>
    <property type="molecule type" value="Genomic_DNA"/>
</dbReference>
<dbReference type="Proteomes" id="UP000324705">
    <property type="component" value="Chromosome 3A"/>
</dbReference>
<dbReference type="AlphaFoldDB" id="A0A9R0RWS1"/>
<dbReference type="InterPro" id="IPR031335">
    <property type="entry name" value="Glyco_hydro_63_C"/>
</dbReference>
<keyword evidence="3" id="KW-1185">Reference proteome</keyword>
<reference evidence="2 3" key="1">
    <citation type="submission" date="2017-09" db="EMBL/GenBank/DDBJ databases">
        <authorList>
            <consortium name="International Durum Wheat Genome Sequencing Consortium (IDWGSC)"/>
            <person name="Milanesi L."/>
        </authorList>
    </citation>
    <scope>NUCLEOTIDE SEQUENCE [LARGE SCALE GENOMIC DNA]</scope>
    <source>
        <strain evidence="3">cv. Svevo</strain>
    </source>
</reference>
<dbReference type="InterPro" id="IPR008928">
    <property type="entry name" value="6-hairpin_glycosidase_sf"/>
</dbReference>